<feature type="non-terminal residue" evidence="1">
    <location>
        <position position="47"/>
    </location>
</feature>
<keyword evidence="2" id="KW-1185">Reference proteome</keyword>
<reference evidence="1 2" key="1">
    <citation type="journal article" date="2024" name="J. Plant Pathol.">
        <title>Sequence and assembly of the genome of Seiridium unicorne, isolate CBS 538.82, causal agent of cypress canker disease.</title>
        <authorList>
            <person name="Scali E."/>
            <person name="Rocca G.D."/>
            <person name="Danti R."/>
            <person name="Garbelotto M."/>
            <person name="Barberini S."/>
            <person name="Baroncelli R."/>
            <person name="Emiliani G."/>
        </authorList>
    </citation>
    <scope>NUCLEOTIDE SEQUENCE [LARGE SCALE GENOMIC DNA]</scope>
    <source>
        <strain evidence="1 2">BM-138-508</strain>
    </source>
</reference>
<protein>
    <submittedName>
        <fullName evidence="1">Siderophore biosynthesis lipase/esterase</fullName>
    </submittedName>
</protein>
<dbReference type="EMBL" id="JARVKF010000354">
    <property type="protein sequence ID" value="KAK9418688.1"/>
    <property type="molecule type" value="Genomic_DNA"/>
</dbReference>
<name>A0ABR2UVH4_9PEZI</name>
<feature type="non-terminal residue" evidence="1">
    <location>
        <position position="1"/>
    </location>
</feature>
<accession>A0ABR2UVH4</accession>
<comment type="caution">
    <text evidence="1">The sequence shown here is derived from an EMBL/GenBank/DDBJ whole genome shotgun (WGS) entry which is preliminary data.</text>
</comment>
<evidence type="ECO:0000313" key="2">
    <source>
        <dbReference type="Proteomes" id="UP001408356"/>
    </source>
</evidence>
<organism evidence="1 2">
    <name type="scientific">Seiridium unicorne</name>
    <dbReference type="NCBI Taxonomy" id="138068"/>
    <lineage>
        <taxon>Eukaryota</taxon>
        <taxon>Fungi</taxon>
        <taxon>Dikarya</taxon>
        <taxon>Ascomycota</taxon>
        <taxon>Pezizomycotina</taxon>
        <taxon>Sordariomycetes</taxon>
        <taxon>Xylariomycetidae</taxon>
        <taxon>Amphisphaeriales</taxon>
        <taxon>Sporocadaceae</taxon>
        <taxon>Seiridium</taxon>
    </lineage>
</organism>
<proteinExistence type="predicted"/>
<dbReference type="Proteomes" id="UP001408356">
    <property type="component" value="Unassembled WGS sequence"/>
</dbReference>
<sequence>NSAKECREVYDELIGIAKKAIGQDKKWDIILPMSLTSQLGYGPATPI</sequence>
<evidence type="ECO:0000313" key="1">
    <source>
        <dbReference type="EMBL" id="KAK9418688.1"/>
    </source>
</evidence>
<gene>
    <name evidence="1" type="ORF">SUNI508_14117</name>
</gene>